<accession>A0ABS7RN93</accession>
<evidence type="ECO:0000256" key="2">
    <source>
        <dbReference type="ARBA" id="ARBA00022898"/>
    </source>
</evidence>
<keyword evidence="5" id="KW-1185">Reference proteome</keyword>
<evidence type="ECO:0000259" key="3">
    <source>
        <dbReference type="Pfam" id="PF00291"/>
    </source>
</evidence>
<proteinExistence type="predicted"/>
<dbReference type="InterPro" id="IPR001216">
    <property type="entry name" value="P-phosphate_BS"/>
</dbReference>
<reference evidence="4 5" key="1">
    <citation type="submission" date="2021-08" db="EMBL/GenBank/DDBJ databases">
        <title>Nocardioides bacterium WL0053 sp. nov., isolated from the sediment.</title>
        <authorList>
            <person name="Wang L."/>
            <person name="Zhang D."/>
            <person name="Zhang A."/>
        </authorList>
    </citation>
    <scope>NUCLEOTIDE SEQUENCE [LARGE SCALE GENOMIC DNA]</scope>
    <source>
        <strain evidence="4 5">WL0053</strain>
    </source>
</reference>
<sequence>MAGRRLDRVSGGETILDAIGDTPLLRIDDVWVKLEYLNPSGSIKARIALYIIARAEREGLLRPGDTIVEASSGNTGNAMSMVAAVKGYRMLVVMPNGMSPERTAISRAFGAEVMAVGDFHVNDALATVRELGSRPGFFAPQQFDNEWNVEENRVWLGSEILAQLPEGVLPDAVVGGVGTGGTIVGVGQRFKEVNPDCMVVALEPDESCTILCGEIGKHLIEGISDGFVPGIIERHRGELDQVLSVDSPTAVAEMRRLASTHGIFVGPSSGAHLVAARRLRSALGLEHVVTFFCDEGEKYLQDYFAQPTSRDALDISATVD</sequence>
<dbReference type="EMBL" id="JAIEZQ010000002">
    <property type="protein sequence ID" value="MBY9075355.1"/>
    <property type="molecule type" value="Genomic_DNA"/>
</dbReference>
<organism evidence="4 5">
    <name type="scientific">Nocardioides jiangsuensis</name>
    <dbReference type="NCBI Taxonomy" id="2866161"/>
    <lineage>
        <taxon>Bacteria</taxon>
        <taxon>Bacillati</taxon>
        <taxon>Actinomycetota</taxon>
        <taxon>Actinomycetes</taxon>
        <taxon>Propionibacteriales</taxon>
        <taxon>Nocardioidaceae</taxon>
        <taxon>Nocardioides</taxon>
    </lineage>
</organism>
<dbReference type="InterPro" id="IPR001926">
    <property type="entry name" value="TrpB-like_PALP"/>
</dbReference>
<dbReference type="InterPro" id="IPR050214">
    <property type="entry name" value="Cys_Synth/Cystath_Beta-Synth"/>
</dbReference>
<evidence type="ECO:0000313" key="5">
    <source>
        <dbReference type="Proteomes" id="UP000754710"/>
    </source>
</evidence>
<comment type="cofactor">
    <cofactor evidence="1">
        <name>pyridoxal 5'-phosphate</name>
        <dbReference type="ChEBI" id="CHEBI:597326"/>
    </cofactor>
</comment>
<comment type="caution">
    <text evidence="4">The sequence shown here is derived from an EMBL/GenBank/DDBJ whole genome shotgun (WGS) entry which is preliminary data.</text>
</comment>
<dbReference type="CDD" id="cd01561">
    <property type="entry name" value="CBS_like"/>
    <property type="match status" value="1"/>
</dbReference>
<evidence type="ECO:0000313" key="4">
    <source>
        <dbReference type="EMBL" id="MBY9075355.1"/>
    </source>
</evidence>
<dbReference type="Proteomes" id="UP000754710">
    <property type="component" value="Unassembled WGS sequence"/>
</dbReference>
<protein>
    <submittedName>
        <fullName evidence="4">Cysteine synthase family protein</fullName>
    </submittedName>
</protein>
<dbReference type="SUPFAM" id="SSF53686">
    <property type="entry name" value="Tryptophan synthase beta subunit-like PLP-dependent enzymes"/>
    <property type="match status" value="1"/>
</dbReference>
<name>A0ABS7RN93_9ACTN</name>
<dbReference type="InterPro" id="IPR036052">
    <property type="entry name" value="TrpB-like_PALP_sf"/>
</dbReference>
<dbReference type="Pfam" id="PF00291">
    <property type="entry name" value="PALP"/>
    <property type="match status" value="1"/>
</dbReference>
<evidence type="ECO:0000256" key="1">
    <source>
        <dbReference type="ARBA" id="ARBA00001933"/>
    </source>
</evidence>
<dbReference type="PANTHER" id="PTHR10314">
    <property type="entry name" value="CYSTATHIONINE BETA-SYNTHASE"/>
    <property type="match status" value="1"/>
</dbReference>
<keyword evidence="2" id="KW-0663">Pyridoxal phosphate</keyword>
<feature type="domain" description="Tryptophan synthase beta chain-like PALP" evidence="3">
    <location>
        <begin position="15"/>
        <end position="294"/>
    </location>
</feature>
<dbReference type="RefSeq" id="WP_221025116.1">
    <property type="nucleotide sequence ID" value="NZ_JAIEZQ010000002.1"/>
</dbReference>
<dbReference type="Gene3D" id="3.40.50.1100">
    <property type="match status" value="2"/>
</dbReference>
<dbReference type="PROSITE" id="PS00901">
    <property type="entry name" value="CYS_SYNTHASE"/>
    <property type="match status" value="1"/>
</dbReference>
<gene>
    <name evidence="4" type="ORF">K1X13_11045</name>
</gene>